<organism evidence="2">
    <name type="scientific">mine drainage metagenome</name>
    <dbReference type="NCBI Taxonomy" id="410659"/>
    <lineage>
        <taxon>unclassified sequences</taxon>
        <taxon>metagenomes</taxon>
        <taxon>ecological metagenomes</taxon>
    </lineage>
</organism>
<dbReference type="PANTHER" id="PTHR42881:SF2">
    <property type="entry name" value="PROLYL ENDOPEPTIDASE"/>
    <property type="match status" value="1"/>
</dbReference>
<reference evidence="2" key="2">
    <citation type="journal article" date="2014" name="ISME J.">
        <title>Microbial stratification in low pH oxic and suboxic macroscopic growths along an acid mine drainage.</title>
        <authorList>
            <person name="Mendez-Garcia C."/>
            <person name="Mesa V."/>
            <person name="Sprenger R.R."/>
            <person name="Richter M."/>
            <person name="Diez M.S."/>
            <person name="Solano J."/>
            <person name="Bargiela R."/>
            <person name="Golyshina O.V."/>
            <person name="Manteca A."/>
            <person name="Ramos J.L."/>
            <person name="Gallego J.R."/>
            <person name="Llorente I."/>
            <person name="Martins Dos Santos V.A."/>
            <person name="Jensen O.N."/>
            <person name="Pelaez A.I."/>
            <person name="Sanchez J."/>
            <person name="Ferrer M."/>
        </authorList>
    </citation>
    <scope>NUCLEOTIDE SEQUENCE</scope>
</reference>
<dbReference type="SUPFAM" id="SSF50993">
    <property type="entry name" value="Peptidase/esterase 'gauge' domain"/>
    <property type="match status" value="1"/>
</dbReference>
<feature type="non-terminal residue" evidence="2">
    <location>
        <position position="1"/>
    </location>
</feature>
<dbReference type="AlphaFoldDB" id="T1CP30"/>
<accession>T1CP30</accession>
<protein>
    <submittedName>
        <fullName evidence="2">Protein containing Peptidase S9A, oligopeptidase</fullName>
    </submittedName>
</protein>
<dbReference type="Gene3D" id="2.130.10.120">
    <property type="entry name" value="Prolyl oligopeptidase, N-terminal domain"/>
    <property type="match status" value="1"/>
</dbReference>
<comment type="caution">
    <text evidence="2">The sequence shown here is derived from an EMBL/GenBank/DDBJ whole genome shotgun (WGS) entry which is preliminary data.</text>
</comment>
<gene>
    <name evidence="2" type="ORF">B1A_06390</name>
</gene>
<dbReference type="GO" id="GO:0005829">
    <property type="term" value="C:cytosol"/>
    <property type="evidence" value="ECO:0007669"/>
    <property type="project" value="TreeGrafter"/>
</dbReference>
<dbReference type="GO" id="GO:0004252">
    <property type="term" value="F:serine-type endopeptidase activity"/>
    <property type="evidence" value="ECO:0007669"/>
    <property type="project" value="InterPro"/>
</dbReference>
<proteinExistence type="predicted"/>
<name>T1CP30_9ZZZZ</name>
<dbReference type="EMBL" id="AUZX01004644">
    <property type="protein sequence ID" value="EQD70249.1"/>
    <property type="molecule type" value="Genomic_DNA"/>
</dbReference>
<dbReference type="InterPro" id="IPR023302">
    <property type="entry name" value="Pept_S9A_N"/>
</dbReference>
<evidence type="ECO:0000259" key="1">
    <source>
        <dbReference type="Pfam" id="PF02897"/>
    </source>
</evidence>
<feature type="domain" description="Peptidase S9A N-terminal" evidence="1">
    <location>
        <begin position="8"/>
        <end position="164"/>
    </location>
</feature>
<reference evidence="2" key="1">
    <citation type="submission" date="2013-08" db="EMBL/GenBank/DDBJ databases">
        <authorList>
            <person name="Mendez C."/>
            <person name="Richter M."/>
            <person name="Ferrer M."/>
            <person name="Sanchez J."/>
        </authorList>
    </citation>
    <scope>NUCLEOTIDE SEQUENCE</scope>
</reference>
<dbReference type="PANTHER" id="PTHR42881">
    <property type="entry name" value="PROLYL ENDOPEPTIDASE"/>
    <property type="match status" value="1"/>
</dbReference>
<evidence type="ECO:0000313" key="2">
    <source>
        <dbReference type="EMBL" id="EQD70249.1"/>
    </source>
</evidence>
<sequence length="166" mass="18412">RINDRVVDQQLYYHALGTPQSADRLIYRRPDLPRWIIEGQVSENGRYLFVTLVNGTSVRNELYVANLGDPRKPRVTARLQPLYTKNDAEYSLVGVHGHTVYLLTTLDAPRGRIVAANLRRPAPSHWRTVVPEGAGVIQSAALAGGRLIVDSQVIATSRLNLYSLGG</sequence>
<dbReference type="GO" id="GO:0070012">
    <property type="term" value="F:oligopeptidase activity"/>
    <property type="evidence" value="ECO:0007669"/>
    <property type="project" value="TreeGrafter"/>
</dbReference>
<dbReference type="Pfam" id="PF02897">
    <property type="entry name" value="Peptidase_S9_N"/>
    <property type="match status" value="1"/>
</dbReference>
<dbReference type="InterPro" id="IPR051167">
    <property type="entry name" value="Prolyl_oligopep/macrocyclase"/>
</dbReference>
<feature type="non-terminal residue" evidence="2">
    <location>
        <position position="166"/>
    </location>
</feature>